<accession>A0A167NKM6</accession>
<evidence type="ECO:0000313" key="2">
    <source>
        <dbReference type="Proteomes" id="UP000077315"/>
    </source>
</evidence>
<dbReference type="AlphaFoldDB" id="A0A167NKM6"/>
<organism evidence="1 2">
    <name type="scientific">Phycomyces blakesleeanus (strain ATCC 8743b / DSM 1359 / FGSC 10004 / NBRC 33097 / NRRL 1555)</name>
    <dbReference type="NCBI Taxonomy" id="763407"/>
    <lineage>
        <taxon>Eukaryota</taxon>
        <taxon>Fungi</taxon>
        <taxon>Fungi incertae sedis</taxon>
        <taxon>Mucoromycota</taxon>
        <taxon>Mucoromycotina</taxon>
        <taxon>Mucoromycetes</taxon>
        <taxon>Mucorales</taxon>
        <taxon>Phycomycetaceae</taxon>
        <taxon>Phycomyces</taxon>
    </lineage>
</organism>
<dbReference type="Proteomes" id="UP000077315">
    <property type="component" value="Unassembled WGS sequence"/>
</dbReference>
<keyword evidence="2" id="KW-1185">Reference proteome</keyword>
<dbReference type="PANTHER" id="PTHR28608">
    <property type="entry name" value="INTEGRATOR COMPLEX SUBUNIT 2"/>
    <property type="match status" value="1"/>
</dbReference>
<gene>
    <name evidence="1" type="ORF">PHYBLDRAFT_166122</name>
</gene>
<name>A0A167NKM6_PHYB8</name>
<dbReference type="InParanoid" id="A0A167NKM6"/>
<dbReference type="OrthoDB" id="3363059at2759"/>
<protein>
    <submittedName>
        <fullName evidence="1">Uncharacterized protein</fullName>
    </submittedName>
</protein>
<dbReference type="GO" id="GO:0034472">
    <property type="term" value="P:snRNA 3'-end processing"/>
    <property type="evidence" value="ECO:0007669"/>
    <property type="project" value="TreeGrafter"/>
</dbReference>
<dbReference type="VEuPathDB" id="FungiDB:PHYBLDRAFT_166122"/>
<evidence type="ECO:0000313" key="1">
    <source>
        <dbReference type="EMBL" id="OAD76149.1"/>
    </source>
</evidence>
<sequence length="393" mass="44916">MEDEIEELKSYYFQYKNSISIEFLFLFTHYATITVINLKTQYRSISGTLSDPRKFQLLLEFSCIQYLAYANRQQPERASKSVVASSHLLSNQNFLRDESGMVVAALDLFDDLEAQDVNERLGNIQHVLEGFVHLSTRCELVRCIARNDPLNFTEAIDHLLQSAHCLSTRYSIQLSEMIYTMVEEKPRYAATVRFKLVEMQLLPDLVTRLTVYCEDEHLVSDALVVYRAVSKQQTSFCNHQKPGVRQDSKIIKGDVQVNQVELAMAIRVVAGLVGFFGLQLSEAEVDMCFYLLRVTEMERLVKLLLSLILISSVAILKRQRDLVAVLTQLLQSGVSEMPMLLMVYFKTDQISQVEDMIRSILEMQVPIPKLGLFEMQKLCGHIYNTAFSAIAHA</sequence>
<dbReference type="EMBL" id="KV440976">
    <property type="protein sequence ID" value="OAD76149.1"/>
    <property type="molecule type" value="Genomic_DNA"/>
</dbReference>
<dbReference type="GO" id="GO:0032039">
    <property type="term" value="C:integrator complex"/>
    <property type="evidence" value="ECO:0007669"/>
    <property type="project" value="InterPro"/>
</dbReference>
<dbReference type="PANTHER" id="PTHR28608:SF1">
    <property type="entry name" value="INTEGRATOR COMPLEX SUBUNIT 2"/>
    <property type="match status" value="1"/>
</dbReference>
<dbReference type="RefSeq" id="XP_018294189.1">
    <property type="nucleotide sequence ID" value="XM_018435366.1"/>
</dbReference>
<proteinExistence type="predicted"/>
<reference evidence="2" key="1">
    <citation type="submission" date="2015-06" db="EMBL/GenBank/DDBJ databases">
        <title>Expansion of signal transduction pathways in fungi by whole-genome duplication.</title>
        <authorList>
            <consortium name="DOE Joint Genome Institute"/>
            <person name="Corrochano L.M."/>
            <person name="Kuo A."/>
            <person name="Marcet-Houben M."/>
            <person name="Polaino S."/>
            <person name="Salamov A."/>
            <person name="Villalobos J.M."/>
            <person name="Alvarez M.I."/>
            <person name="Avalos J."/>
            <person name="Benito E.P."/>
            <person name="Benoit I."/>
            <person name="Burger G."/>
            <person name="Camino L.P."/>
            <person name="Canovas D."/>
            <person name="Cerda-Olmedo E."/>
            <person name="Cheng J.-F."/>
            <person name="Dominguez A."/>
            <person name="Elias M."/>
            <person name="Eslava A.P."/>
            <person name="Glaser F."/>
            <person name="Grimwood J."/>
            <person name="Gutierrez G."/>
            <person name="Heitman J."/>
            <person name="Henrissat B."/>
            <person name="Iturriaga E.A."/>
            <person name="Lang B.F."/>
            <person name="Lavin J.L."/>
            <person name="Lee S."/>
            <person name="Li W."/>
            <person name="Lindquist E."/>
            <person name="Lopez-Garcia S."/>
            <person name="Luque E.M."/>
            <person name="Marcos A.T."/>
            <person name="Martin J."/>
            <person name="McCluskey K."/>
            <person name="Medina H.R."/>
            <person name="Miralles-Duran A."/>
            <person name="Miyazaki A."/>
            <person name="Munoz-Torres E."/>
            <person name="Oguiza J.A."/>
            <person name="Ohm R."/>
            <person name="Olmedo M."/>
            <person name="Orejas M."/>
            <person name="Ortiz-Castellanos L."/>
            <person name="Pisabarro A.G."/>
            <person name="Rodriguez-Romero J."/>
            <person name="Ruiz-Herrera J."/>
            <person name="Ruiz-Vazquez R."/>
            <person name="Sanz C."/>
            <person name="Schackwitz W."/>
            <person name="Schmutz J."/>
            <person name="Shahriari M."/>
            <person name="Shelest E."/>
            <person name="Silva-Franco F."/>
            <person name="Soanes D."/>
            <person name="Syed K."/>
            <person name="Tagua V.G."/>
            <person name="Talbot N.J."/>
            <person name="Thon M."/>
            <person name="De vries R.P."/>
            <person name="Wiebenga A."/>
            <person name="Yadav J.S."/>
            <person name="Braun E.L."/>
            <person name="Baker S."/>
            <person name="Garre V."/>
            <person name="Horwitz B."/>
            <person name="Torres-Martinez S."/>
            <person name="Idnurm A."/>
            <person name="Herrera-Estrella A."/>
            <person name="Gabaldon T."/>
            <person name="Grigoriev I.V."/>
        </authorList>
    </citation>
    <scope>NUCLEOTIDE SEQUENCE [LARGE SCALE GENOMIC DNA]</scope>
    <source>
        <strain evidence="2">NRRL 1555(-)</strain>
    </source>
</reference>
<dbReference type="Pfam" id="PF14750">
    <property type="entry name" value="INTS2"/>
    <property type="match status" value="1"/>
</dbReference>
<dbReference type="GeneID" id="28996272"/>
<dbReference type="InterPro" id="IPR029321">
    <property type="entry name" value="INTS2"/>
</dbReference>